<evidence type="ECO:0008006" key="6">
    <source>
        <dbReference type="Google" id="ProtNLM"/>
    </source>
</evidence>
<evidence type="ECO:0000256" key="2">
    <source>
        <dbReference type="ARBA" id="ARBA00022801"/>
    </source>
</evidence>
<dbReference type="GO" id="GO:0046872">
    <property type="term" value="F:metal ion binding"/>
    <property type="evidence" value="ECO:0007669"/>
    <property type="project" value="UniProtKB-KW"/>
</dbReference>
<accession>A0A1G2RJK4</accession>
<dbReference type="PANTHER" id="PTHR46124:SF2">
    <property type="entry name" value="D-AMINOACYL-TRNA DEACYLASE"/>
    <property type="match status" value="1"/>
</dbReference>
<dbReference type="PANTHER" id="PTHR46124">
    <property type="entry name" value="D-AMINOACYL-TRNA DEACYLASE"/>
    <property type="match status" value="1"/>
</dbReference>
<feature type="binding site" evidence="3">
    <location>
        <position position="6"/>
    </location>
    <ligand>
        <name>a divalent metal cation</name>
        <dbReference type="ChEBI" id="CHEBI:60240"/>
        <label>1</label>
    </ligand>
</feature>
<evidence type="ECO:0000313" key="4">
    <source>
        <dbReference type="EMBL" id="OHA73020.1"/>
    </source>
</evidence>
<proteinExistence type="predicted"/>
<dbReference type="InterPro" id="IPR032466">
    <property type="entry name" value="Metal_Hydrolase"/>
</dbReference>
<organism evidence="4 5">
    <name type="scientific">Candidatus Wildermuthbacteria bacterium RIFCSPLOWO2_01_FULL_48_16</name>
    <dbReference type="NCBI Taxonomy" id="1802461"/>
    <lineage>
        <taxon>Bacteria</taxon>
        <taxon>Candidatus Wildermuthiibacteriota</taxon>
    </lineage>
</organism>
<reference evidence="4 5" key="1">
    <citation type="journal article" date="2016" name="Nat. Commun.">
        <title>Thousands of microbial genomes shed light on interconnected biogeochemical processes in an aquifer system.</title>
        <authorList>
            <person name="Anantharaman K."/>
            <person name="Brown C.T."/>
            <person name="Hug L.A."/>
            <person name="Sharon I."/>
            <person name="Castelle C.J."/>
            <person name="Probst A.J."/>
            <person name="Thomas B.C."/>
            <person name="Singh A."/>
            <person name="Wilkins M.J."/>
            <person name="Karaoz U."/>
            <person name="Brodie E.L."/>
            <person name="Williams K.H."/>
            <person name="Hubbard S.S."/>
            <person name="Banfield J.F."/>
        </authorList>
    </citation>
    <scope>NUCLEOTIDE SEQUENCE [LARGE SCALE GENOMIC DNA]</scope>
</reference>
<dbReference type="FunFam" id="3.20.20.140:FF:000005">
    <property type="entry name" value="TatD family hydrolase"/>
    <property type="match status" value="1"/>
</dbReference>
<keyword evidence="2" id="KW-0378">Hydrolase</keyword>
<dbReference type="InterPro" id="IPR001130">
    <property type="entry name" value="TatD-like"/>
</dbReference>
<evidence type="ECO:0000256" key="3">
    <source>
        <dbReference type="PIRSR" id="PIRSR005902-1"/>
    </source>
</evidence>
<dbReference type="CDD" id="cd01310">
    <property type="entry name" value="TatD_DNAse"/>
    <property type="match status" value="1"/>
</dbReference>
<gene>
    <name evidence="4" type="ORF">A3B24_01235</name>
</gene>
<feature type="binding site" evidence="3">
    <location>
        <position position="233"/>
    </location>
    <ligand>
        <name>a divalent metal cation</name>
        <dbReference type="ChEBI" id="CHEBI:60240"/>
        <label>1</label>
    </ligand>
</feature>
<name>A0A1G2RJK4_9BACT</name>
<dbReference type="Pfam" id="PF01026">
    <property type="entry name" value="TatD_DNase"/>
    <property type="match status" value="1"/>
</dbReference>
<comment type="caution">
    <text evidence="4">The sequence shown here is derived from an EMBL/GenBank/DDBJ whole genome shotgun (WGS) entry which is preliminary data.</text>
</comment>
<feature type="binding site" evidence="3">
    <location>
        <position position="116"/>
    </location>
    <ligand>
        <name>a divalent metal cation</name>
        <dbReference type="ChEBI" id="CHEBI:60240"/>
        <label>1</label>
    </ligand>
</feature>
<feature type="binding site" evidence="3">
    <location>
        <position position="181"/>
    </location>
    <ligand>
        <name>a divalent metal cation</name>
        <dbReference type="ChEBI" id="CHEBI:60240"/>
        <label>2</label>
    </ligand>
</feature>
<dbReference type="PIRSF" id="PIRSF005902">
    <property type="entry name" value="DNase_TatD"/>
    <property type="match status" value="1"/>
</dbReference>
<dbReference type="AlphaFoldDB" id="A0A1G2RJK4"/>
<protein>
    <recommendedName>
        <fullName evidence="6">Hydrolase TatD</fullName>
    </recommendedName>
</protein>
<dbReference type="EMBL" id="MHUG01000016">
    <property type="protein sequence ID" value="OHA73020.1"/>
    <property type="molecule type" value="Genomic_DNA"/>
</dbReference>
<feature type="binding site" evidence="3">
    <location>
        <position position="159"/>
    </location>
    <ligand>
        <name>a divalent metal cation</name>
        <dbReference type="ChEBI" id="CHEBI:60240"/>
        <label>2</label>
    </ligand>
</feature>
<dbReference type="GO" id="GO:0016788">
    <property type="term" value="F:hydrolase activity, acting on ester bonds"/>
    <property type="evidence" value="ECO:0007669"/>
    <property type="project" value="InterPro"/>
</dbReference>
<dbReference type="Gene3D" id="3.20.20.140">
    <property type="entry name" value="Metal-dependent hydrolases"/>
    <property type="match status" value="1"/>
</dbReference>
<dbReference type="SUPFAM" id="SSF51556">
    <property type="entry name" value="Metallo-dependent hydrolases"/>
    <property type="match status" value="1"/>
</dbReference>
<dbReference type="Proteomes" id="UP000176917">
    <property type="component" value="Unassembled WGS sequence"/>
</dbReference>
<evidence type="ECO:0000313" key="5">
    <source>
        <dbReference type="Proteomes" id="UP000176917"/>
    </source>
</evidence>
<evidence type="ECO:0000256" key="1">
    <source>
        <dbReference type="ARBA" id="ARBA00022723"/>
    </source>
</evidence>
<sequence>MLIDTHGHVSFNAFKEDGDAVLKRALENNTWVIMPGTQFSTSQRAVEMAEKYGKEVHAAIGLHPIHLEEREVDVLEVQSESVKKEAWMTFETRAEEFDYEKYKALGQSKKVVAVGECGLDYYYEPKGKEKREAFRLKQKTTLALQVKLAEELGLPVIFHCRKAHDELIEFLSQGKVRGVVHCYTGTLAQAEKFYAMGLYFGFNGLIFKKVPALPAPEEIIKNIPLERIVLETDSPYLVPPEAKTERNEPLFVKYVAEEIARIKGISVDEVASATTANAQALFKLGEA</sequence>
<keyword evidence="1 3" id="KW-0479">Metal-binding</keyword>
<feature type="binding site" evidence="3">
    <location>
        <position position="8"/>
    </location>
    <ligand>
        <name>a divalent metal cation</name>
        <dbReference type="ChEBI" id="CHEBI:60240"/>
        <label>1</label>
    </ligand>
</feature>